<dbReference type="InterPro" id="IPR004089">
    <property type="entry name" value="MCPsignal_dom"/>
</dbReference>
<dbReference type="SUPFAM" id="SSF103190">
    <property type="entry name" value="Sensory domain-like"/>
    <property type="match status" value="1"/>
</dbReference>
<dbReference type="PATRIC" id="fig|537010.4.peg.1069"/>
<dbReference type="AlphaFoldDB" id="G9XJM6"/>
<dbReference type="PANTHER" id="PTHR43531:SF11">
    <property type="entry name" value="METHYL-ACCEPTING CHEMOTAXIS PROTEIN 3"/>
    <property type="match status" value="1"/>
</dbReference>
<dbReference type="GO" id="GO:0007165">
    <property type="term" value="P:signal transduction"/>
    <property type="evidence" value="ECO:0007669"/>
    <property type="project" value="UniProtKB-KW"/>
</dbReference>
<dbReference type="EMBL" id="AFZX01000030">
    <property type="protein sequence ID" value="EHL08170.1"/>
    <property type="molecule type" value="Genomic_DNA"/>
</dbReference>
<proteinExistence type="inferred from homology"/>
<accession>G9XJM6</accession>
<keyword evidence="3" id="KW-0807">Transducer</keyword>
<organism evidence="5 6">
    <name type="scientific">Desulfitobacterium hafniense DP7</name>
    <dbReference type="NCBI Taxonomy" id="537010"/>
    <lineage>
        <taxon>Bacteria</taxon>
        <taxon>Bacillati</taxon>
        <taxon>Bacillota</taxon>
        <taxon>Clostridia</taxon>
        <taxon>Eubacteriales</taxon>
        <taxon>Desulfitobacteriaceae</taxon>
        <taxon>Desulfitobacterium</taxon>
    </lineage>
</organism>
<name>G9XJM6_DESHA</name>
<dbReference type="Gene3D" id="1.10.287.950">
    <property type="entry name" value="Methyl-accepting chemotaxis protein"/>
    <property type="match status" value="1"/>
</dbReference>
<dbReference type="Proteomes" id="UP000004416">
    <property type="component" value="Unassembled WGS sequence"/>
</dbReference>
<feature type="domain" description="Methyl-accepting transducer" evidence="4">
    <location>
        <begin position="149"/>
        <end position="316"/>
    </location>
</feature>
<dbReference type="PANTHER" id="PTHR43531">
    <property type="entry name" value="PROTEIN ICFG"/>
    <property type="match status" value="1"/>
</dbReference>
<comment type="similarity">
    <text evidence="2">Belongs to the methyl-accepting chemotaxis (MCP) protein family.</text>
</comment>
<sequence length="316" mass="34192">MYAITLFLVSHSQFNVGKVVFSDISKKGRIMMNLAVQSDEELLAGYAAILSRLKELIKEDLMVLITDKTHILYFYPGYKLNASNMQLVGLELPADDDLGRCVRTGESNTELRPKEAFGVPFLAMTAPIHNSRGEIIGCVSIGRSMEKEANLEEASQSLAASLQEVNAGLQEIASGSQILSSKINSVVQSANDSAVKIKEVNQVIRAIADVSAHSNLLGLNAAIEAARAGEQGKGFAVVAEEMRTLARQSKDSAKMVTEILTQMKDSIESIIWEVDQIGGIAGNQAASTQEITAALEEISENSQTLVEHAKIKIENR</sequence>
<dbReference type="GO" id="GO:0006935">
    <property type="term" value="P:chemotaxis"/>
    <property type="evidence" value="ECO:0007669"/>
    <property type="project" value="UniProtKB-KW"/>
</dbReference>
<dbReference type="Pfam" id="PF00015">
    <property type="entry name" value="MCPsignal"/>
    <property type="match status" value="1"/>
</dbReference>
<comment type="caution">
    <text evidence="5">The sequence shown here is derived from an EMBL/GenBank/DDBJ whole genome shotgun (WGS) entry which is preliminary data.</text>
</comment>
<keyword evidence="1" id="KW-0145">Chemotaxis</keyword>
<evidence type="ECO:0000259" key="4">
    <source>
        <dbReference type="PROSITE" id="PS50111"/>
    </source>
</evidence>
<dbReference type="InterPro" id="IPR029151">
    <property type="entry name" value="Sensor-like_sf"/>
</dbReference>
<dbReference type="HOGENOM" id="CLU_043276_0_0_9"/>
<evidence type="ECO:0000256" key="1">
    <source>
        <dbReference type="ARBA" id="ARBA00022500"/>
    </source>
</evidence>
<evidence type="ECO:0000313" key="6">
    <source>
        <dbReference type="Proteomes" id="UP000004416"/>
    </source>
</evidence>
<dbReference type="GO" id="GO:0004888">
    <property type="term" value="F:transmembrane signaling receptor activity"/>
    <property type="evidence" value="ECO:0007669"/>
    <property type="project" value="TreeGrafter"/>
</dbReference>
<evidence type="ECO:0000313" key="5">
    <source>
        <dbReference type="EMBL" id="EHL08170.1"/>
    </source>
</evidence>
<dbReference type="PROSITE" id="PS50111">
    <property type="entry name" value="CHEMOTAXIS_TRANSDUC_2"/>
    <property type="match status" value="1"/>
</dbReference>
<evidence type="ECO:0000256" key="2">
    <source>
        <dbReference type="ARBA" id="ARBA00029447"/>
    </source>
</evidence>
<dbReference type="InterPro" id="IPR051310">
    <property type="entry name" value="MCP_chemotaxis"/>
</dbReference>
<protein>
    <submittedName>
        <fullName evidence="5">Methyl-accepting chemotaxis protein signaling domain protein</fullName>
    </submittedName>
</protein>
<dbReference type="GO" id="GO:0005886">
    <property type="term" value="C:plasma membrane"/>
    <property type="evidence" value="ECO:0007669"/>
    <property type="project" value="TreeGrafter"/>
</dbReference>
<dbReference type="SMART" id="SM00283">
    <property type="entry name" value="MA"/>
    <property type="match status" value="1"/>
</dbReference>
<evidence type="ECO:0000256" key="3">
    <source>
        <dbReference type="PROSITE-ProRule" id="PRU00284"/>
    </source>
</evidence>
<dbReference type="SUPFAM" id="SSF58104">
    <property type="entry name" value="Methyl-accepting chemotaxis protein (MCP) signaling domain"/>
    <property type="match status" value="1"/>
</dbReference>
<reference evidence="5 6" key="1">
    <citation type="submission" date="2011-08" db="EMBL/GenBank/DDBJ databases">
        <authorList>
            <person name="Weinstock G."/>
            <person name="Sodergren E."/>
            <person name="Clifton S."/>
            <person name="Fulton L."/>
            <person name="Fulton B."/>
            <person name="Courtney L."/>
            <person name="Fronick C."/>
            <person name="Harrison M."/>
            <person name="Strong C."/>
            <person name="Farmer C."/>
            <person name="Delahaunty K."/>
            <person name="Markovic C."/>
            <person name="Hall O."/>
            <person name="Minx P."/>
            <person name="Tomlinson C."/>
            <person name="Mitreva M."/>
            <person name="Hou S."/>
            <person name="Chen J."/>
            <person name="Wollam A."/>
            <person name="Pepin K.H."/>
            <person name="Johnson M."/>
            <person name="Bhonagiri V."/>
            <person name="Zhang X."/>
            <person name="Suruliraj S."/>
            <person name="Warren W."/>
            <person name="Chinwalla A."/>
            <person name="Mardis E.R."/>
            <person name="Wilson R.K."/>
        </authorList>
    </citation>
    <scope>NUCLEOTIDE SEQUENCE [LARGE SCALE GENOMIC DNA]</scope>
    <source>
        <strain evidence="5 6">DP7</strain>
    </source>
</reference>
<gene>
    <name evidence="5" type="ORF">HMPREF0322_01157</name>
</gene>